<protein>
    <submittedName>
        <fullName evidence="1">Uncharacterized protein</fullName>
    </submittedName>
</protein>
<evidence type="ECO:0000313" key="1">
    <source>
        <dbReference type="EMBL" id="VFU57867.1"/>
    </source>
</evidence>
<reference evidence="1" key="1">
    <citation type="submission" date="2019-03" db="EMBL/GenBank/DDBJ databases">
        <authorList>
            <person name="Mank J."/>
            <person name="Almeida P."/>
        </authorList>
    </citation>
    <scope>NUCLEOTIDE SEQUENCE</scope>
    <source>
        <strain evidence="1">78183</strain>
    </source>
</reference>
<dbReference type="AlphaFoldDB" id="A0A6N2N7N2"/>
<proteinExistence type="predicted"/>
<sequence>MGKSEQRSKSDSADSLKKKGKRGGVLEFMCLSAGIHVSKSWKFMWLCAEIYGFNVGFVEIFVEGFVAVQSGLSHRPDKNSPEVKQGWPGINEISLNSVQEEGPWGGTVDLRNEYLMRIVGKFQLVSVLLTDSHEGSREPDIRRPTFAKNHVVAL</sequence>
<gene>
    <name evidence="1" type="ORF">SVIM_LOCUS419311</name>
</gene>
<accession>A0A6N2N7N2</accession>
<name>A0A6N2N7N2_SALVM</name>
<organism evidence="1">
    <name type="scientific">Salix viminalis</name>
    <name type="common">Common osier</name>
    <name type="synonym">Basket willow</name>
    <dbReference type="NCBI Taxonomy" id="40686"/>
    <lineage>
        <taxon>Eukaryota</taxon>
        <taxon>Viridiplantae</taxon>
        <taxon>Streptophyta</taxon>
        <taxon>Embryophyta</taxon>
        <taxon>Tracheophyta</taxon>
        <taxon>Spermatophyta</taxon>
        <taxon>Magnoliopsida</taxon>
        <taxon>eudicotyledons</taxon>
        <taxon>Gunneridae</taxon>
        <taxon>Pentapetalae</taxon>
        <taxon>rosids</taxon>
        <taxon>fabids</taxon>
        <taxon>Malpighiales</taxon>
        <taxon>Salicaceae</taxon>
        <taxon>Saliceae</taxon>
        <taxon>Salix</taxon>
    </lineage>
</organism>
<dbReference type="EMBL" id="CAADRP010001963">
    <property type="protein sequence ID" value="VFU57867.1"/>
    <property type="molecule type" value="Genomic_DNA"/>
</dbReference>